<evidence type="ECO:0000313" key="3">
    <source>
        <dbReference type="EMBL" id="QJB38982.1"/>
    </source>
</evidence>
<dbReference type="EMBL" id="CP051204">
    <property type="protein sequence ID" value="QJB38982.1"/>
    <property type="molecule type" value="Genomic_DNA"/>
</dbReference>
<gene>
    <name evidence="3" type="ORF">HF324_14370</name>
</gene>
<accession>A0ABX6LG04</accession>
<dbReference type="InterPro" id="IPR022385">
    <property type="entry name" value="Rhs_assc_core"/>
</dbReference>
<protein>
    <submittedName>
        <fullName evidence="3">RHS repeat-associated core domain-containing protein</fullName>
    </submittedName>
</protein>
<reference evidence="3 4" key="2">
    <citation type="submission" date="2020-09" db="EMBL/GenBank/DDBJ databases">
        <authorList>
            <person name="Kittiwongwattana C."/>
        </authorList>
    </citation>
    <scope>NUCLEOTIDE SEQUENCE [LARGE SCALE GENOMIC DNA]</scope>
    <source>
        <strain evidence="3 4">1303</strain>
    </source>
</reference>
<dbReference type="InterPro" id="IPR045619">
    <property type="entry name" value="DUF6443"/>
</dbReference>
<evidence type="ECO:0000313" key="4">
    <source>
        <dbReference type="Proteomes" id="UP000503144"/>
    </source>
</evidence>
<name>A0ABX6LG04_9BACT</name>
<feature type="domain" description="DUF6443" evidence="2">
    <location>
        <begin position="61"/>
        <end position="193"/>
    </location>
</feature>
<organism evidence="3 4">
    <name type="scientific">Chitinophaga oryzae</name>
    <dbReference type="NCBI Taxonomy" id="2725414"/>
    <lineage>
        <taxon>Bacteria</taxon>
        <taxon>Pseudomonadati</taxon>
        <taxon>Bacteroidota</taxon>
        <taxon>Chitinophagia</taxon>
        <taxon>Chitinophagales</taxon>
        <taxon>Chitinophagaceae</taxon>
        <taxon>Chitinophaga</taxon>
    </lineage>
</organism>
<feature type="signal peptide" evidence="1">
    <location>
        <begin position="1"/>
        <end position="20"/>
    </location>
</feature>
<dbReference type="RefSeq" id="WP_168860929.1">
    <property type="nucleotide sequence ID" value="NZ_CP051204.2"/>
</dbReference>
<dbReference type="PANTHER" id="PTHR32305">
    <property type="match status" value="1"/>
</dbReference>
<evidence type="ECO:0000256" key="1">
    <source>
        <dbReference type="SAM" id="SignalP"/>
    </source>
</evidence>
<dbReference type="InterPro" id="IPR050708">
    <property type="entry name" value="T6SS_VgrG/RHS"/>
</dbReference>
<keyword evidence="4" id="KW-1185">Reference proteome</keyword>
<dbReference type="PANTHER" id="PTHR32305:SF15">
    <property type="entry name" value="PROTEIN RHSA-RELATED"/>
    <property type="match status" value="1"/>
</dbReference>
<evidence type="ECO:0000259" key="2">
    <source>
        <dbReference type="Pfam" id="PF20041"/>
    </source>
</evidence>
<dbReference type="Pfam" id="PF20041">
    <property type="entry name" value="DUF6443"/>
    <property type="match status" value="1"/>
</dbReference>
<dbReference type="NCBIfam" id="TIGR03696">
    <property type="entry name" value="Rhs_assc_core"/>
    <property type="match status" value="1"/>
</dbReference>
<reference evidence="4" key="1">
    <citation type="submission" date="2020-04" db="EMBL/GenBank/DDBJ databases">
        <authorList>
            <person name="Kittiwongwattana C."/>
        </authorList>
    </citation>
    <scope>NUCLEOTIDE SEQUENCE [LARGE SCALE GENOMIC DNA]</scope>
    <source>
        <strain evidence="4">1303</strain>
    </source>
</reference>
<proteinExistence type="predicted"/>
<feature type="chain" id="PRO_5045186734" evidence="1">
    <location>
        <begin position="21"/>
        <end position="1514"/>
    </location>
</feature>
<dbReference type="Proteomes" id="UP000503144">
    <property type="component" value="Chromosome"/>
</dbReference>
<keyword evidence="1" id="KW-0732">Signal</keyword>
<sequence>MKPYALLFVLVYVICQDAAAQRQVSSVPASGAVPAAYKISNINYIRTWEPSFPSVSPTEVSDPAKNVREVKQATQYFDGLGHLLQMVSKGTGGGRDVVKPFVYDAFGREQYKYLPYVPTAGNMSDGKLKMDPFNGQQLFYQDKEFNPSLSGESIYYGETEYEASPLNRTINIFSPGNSWAKSKGARAVKQQYLTNNTSDSVRIWRMAPSDEYPTTQAVYNAGELEKVVVIDEQGRQAIKFNDKEGRLVLKKAQLDAVAGVGHMSWLCTYYIYDDMGSLRIIIPPSGVSKITSSWNISAIAEEFCFQYRYDKRKRPVVRKVPGAKPVEMVYDLRDRLVFTRDGNLKATGNWLVSFYDSSDRLVESALYKFSDSMEALQMAMDNAPIVTGTTRYEFPGVADLVVAVNDRSTYTASNSITLESGFDTGPNSVADMYIDPQLKNGVADISVYNPLPNLDPALLQPVTYTFYDEYSFPGSHQAVIGELAEPQAGNNTNSEASIITTNTKGLVTGTKVRIVGTDQWLTTTTYYNEKGRTVQIIADNMTGGTDVTSNLFDFNGKLLSTYLHHKNPISGTNPETRFLTMVDYDEVGRIAVIRKRVGNDGILKEIARMEYDALGQLKKKILGGGIDELSYDYNIRSWLLGVNRNFVKSASDGNYFGFELAYDNPVSIIPQTSFANPQYNTTVAGLSWRARGDNIARKYDFTYDPTKRLIAADFNQQNTGSVLWSKNLVNFSVDNISYDKNGNILTMKQWGVAGNTPAIIDNLKYDYKNGTTNKLNFVTDESNNPQSTLGDFKEITKDSNQDYWYDDNGNLIKDNNKGITSITYNHLNLPELVTVAGKGSIRFYYDAGGRKWRKVVKDNTTGSAKEIVTDYTGSFEYRDNKLQQIGHEEGRIRTVEKPGAPVEYVYDYFERDHLGNIRVVLTEQSATSLYTATMETESALKETAIFSNVDNTRSPKPVGYPDSQSTGNKSVAKLNAQATGKKIGPSLVLKVMAGDSVRIGVNAFYKSGQPLNNKAGTPLSENMLTDLVAAFGGQRSGELHHGNSADIVQTPFNTNFYNNDYQKLKEKDNDAAHPDKPKAYLNFILFDDQFNLVEQNSGVKQVKAEPDQLQTLAQDAMPITKNGFLYVYVSNETQQDVFFDNMVVAHTAGRILEETHYYPYGLTMAGISSAAVKGQENKHRFNGKVLNNKEFSDGGGLDWYDYGMREYDPQIGRFFRLDPISMDFPYLSPYQYAGNDPIMNVDLDGLEPENAIESYDLSKARTHTYPSGQKAFLLDNSWVSMRRGEYGDVYFYSKDGSPWKEFVPKFREDINKSRAEGLISVSNNFALGMSTILFAGASGITGGIQSASWVGGGMAVGDVAAQMVTNESQNTFSGRLMDVNWTSPISGMFLKNPVAAAVAASALDFRLSNVKKGDIARGFDGSFVFGEKNAKTFLIESAAFGIAGTAAGEGAGFLRLGSKGGAAALNGALKRSGAITIDFGAASLTATQMNSVWQIIQIALYDQSKDVKNKKKKK</sequence>
<dbReference type="Gene3D" id="2.180.10.10">
    <property type="entry name" value="RHS repeat-associated core"/>
    <property type="match status" value="2"/>
</dbReference>